<keyword evidence="1" id="KW-0812">Transmembrane</keyword>
<dbReference type="WBParaSite" id="SPAL_0000258400.2">
    <property type="protein sequence ID" value="SPAL_0000258400.2"/>
    <property type="gene ID" value="SPAL_0000258400"/>
</dbReference>
<dbReference type="Proteomes" id="UP000046392">
    <property type="component" value="Unplaced"/>
</dbReference>
<keyword evidence="1" id="KW-1133">Transmembrane helix</keyword>
<organism evidence="3 4">
    <name type="scientific">Strongyloides papillosus</name>
    <name type="common">Intestinal threadworm</name>
    <dbReference type="NCBI Taxonomy" id="174720"/>
    <lineage>
        <taxon>Eukaryota</taxon>
        <taxon>Metazoa</taxon>
        <taxon>Ecdysozoa</taxon>
        <taxon>Nematoda</taxon>
        <taxon>Chromadorea</taxon>
        <taxon>Rhabditida</taxon>
        <taxon>Tylenchina</taxon>
        <taxon>Panagrolaimomorpha</taxon>
        <taxon>Strongyloidoidea</taxon>
        <taxon>Strongyloididae</taxon>
        <taxon>Strongyloides</taxon>
    </lineage>
</organism>
<feature type="chain" id="PRO_5005894119" evidence="2">
    <location>
        <begin position="19"/>
        <end position="373"/>
    </location>
</feature>
<evidence type="ECO:0000256" key="2">
    <source>
        <dbReference type="SAM" id="SignalP"/>
    </source>
</evidence>
<accession>A0A0N5B967</accession>
<feature type="transmembrane region" description="Helical" evidence="1">
    <location>
        <begin position="287"/>
        <end position="309"/>
    </location>
</feature>
<reference evidence="4" key="1">
    <citation type="submission" date="2017-02" db="UniProtKB">
        <authorList>
            <consortium name="WormBaseParasite"/>
        </authorList>
    </citation>
    <scope>IDENTIFICATION</scope>
</reference>
<evidence type="ECO:0000313" key="4">
    <source>
        <dbReference type="WBParaSite" id="SPAL_0000258400.2"/>
    </source>
</evidence>
<keyword evidence="2" id="KW-0732">Signal</keyword>
<evidence type="ECO:0000313" key="3">
    <source>
        <dbReference type="Proteomes" id="UP000046392"/>
    </source>
</evidence>
<feature type="signal peptide" evidence="2">
    <location>
        <begin position="1"/>
        <end position="18"/>
    </location>
</feature>
<sequence length="373" mass="43368">MMIINLILIILFLQLVYGEERENTNLQICLKGWQNPILTIPTLSSPSIPLKCYPDDRICEKYGAECQFSLKSFEYICCKDNDNLRIPICPRYYDTLHTLCGKSGNGGNCPKSYECMKARNYPNLELCCRRNNDLRYVEPETTFNDHFIVPDILPYAPKETIDITFGEDILTEGQLISREQINDLLERPPLLSGYVFSDNLQYTVIIIGFPFRFTKNTAIDYPSTVYLFENDIKPLKGEIILQEINEIGNKQNYYNRKSLKEIENSLKFSKCCTVPYKKPGNEIKSKGLYALFIYHIFFLEIYTMVLVVLRQKKTFTTSQQNIFVKRTSKDRGSNKNDFISPTDEPFYMKKFLKQYKDIFDEVPVAGNFYGIKG</sequence>
<evidence type="ECO:0000256" key="1">
    <source>
        <dbReference type="SAM" id="Phobius"/>
    </source>
</evidence>
<proteinExistence type="predicted"/>
<keyword evidence="3" id="KW-1185">Reference proteome</keyword>
<name>A0A0N5B967_STREA</name>
<dbReference type="AlphaFoldDB" id="A0A0N5B967"/>
<protein>
    <submittedName>
        <fullName evidence="4">Uncharacterized protein</fullName>
    </submittedName>
</protein>
<keyword evidence="1" id="KW-0472">Membrane</keyword>